<evidence type="ECO:0000256" key="2">
    <source>
        <dbReference type="ARBA" id="ARBA00022801"/>
    </source>
</evidence>
<dbReference type="NCBIfam" id="TIGR01840">
    <property type="entry name" value="esterase_phb"/>
    <property type="match status" value="1"/>
</dbReference>
<dbReference type="AlphaFoldDB" id="A0A1I7KLF3"/>
<evidence type="ECO:0000256" key="3">
    <source>
        <dbReference type="SAM" id="SignalP"/>
    </source>
</evidence>
<sequence length="494" mass="53826">MRISLLCRNALAMALLALPSLVVFAGTTETFTFQAQDYPGSRDREYTVYRPDDLGSNPLPMVMVLHGCRQTQDDVLQDWGLTAAADRYGFVLVTPFITSYDGLRNPNCWGFWLDQHQHEGGGEPEDLHRIALEVEGRVEIDPGRRYIAGLSSGGAMAVVAAMTHNEYWAAAVSAAGLPYGEDAASVSFQCPGTATFHSISRVVSDMRDEVDDPYPIPLMVIQNERDCTVIQQAGLNLRDAHLAVFGNASQNTPAASRLCTPFFVEDYDCRHDIFTADGDSGSRSVVETVFYAGPLATPNPQDTDHGHYWIGGEEGNNGRWSLRRGPSLPDIAWNFFERHPRDGTAATGPHITLMGPDPLQLEVGQVFADPGATATDPEDGNLPVSANCDSVDTTQAGLYTCTYSATDSEGNTASATRTVEIIDPNACVEVSASPRAHVTAGRAVVFSWYFYRRALARGDRQDIGFAWNDWSSVTLYEGESAGEWFTRPVEGCAD</sequence>
<dbReference type="EMBL" id="FPBP01000025">
    <property type="protein sequence ID" value="SFU98272.1"/>
    <property type="molecule type" value="Genomic_DNA"/>
</dbReference>
<keyword evidence="6" id="KW-1185">Reference proteome</keyword>
<evidence type="ECO:0000256" key="1">
    <source>
        <dbReference type="ARBA" id="ARBA00022729"/>
    </source>
</evidence>
<reference evidence="6" key="1">
    <citation type="submission" date="2016-10" db="EMBL/GenBank/DDBJ databases">
        <authorList>
            <person name="Varghese N."/>
            <person name="Submissions S."/>
        </authorList>
    </citation>
    <scope>NUCLEOTIDE SEQUENCE [LARGE SCALE GENOMIC DNA]</scope>
    <source>
        <strain evidence="6">CGMCC 1.6981</strain>
    </source>
</reference>
<dbReference type="SUPFAM" id="SSF53474">
    <property type="entry name" value="alpha/beta-Hydrolases"/>
    <property type="match status" value="1"/>
</dbReference>
<dbReference type="STRING" id="463301.SAMN04487955_1253"/>
<dbReference type="Gene3D" id="2.60.40.10">
    <property type="entry name" value="Immunoglobulins"/>
    <property type="match status" value="1"/>
</dbReference>
<protein>
    <submittedName>
        <fullName evidence="5">Esterase, PHB depolymerase family</fullName>
    </submittedName>
</protein>
<dbReference type="InterPro" id="IPR010126">
    <property type="entry name" value="Esterase_phb"/>
</dbReference>
<evidence type="ECO:0000313" key="5">
    <source>
        <dbReference type="EMBL" id="SFU98272.1"/>
    </source>
</evidence>
<dbReference type="OrthoDB" id="5291933at2"/>
<dbReference type="RefSeq" id="WP_089797758.1">
    <property type="nucleotide sequence ID" value="NZ_FPBP01000025.1"/>
</dbReference>
<feature type="domain" description="Pesticidal crystal protein Cry22Aa Ig-like" evidence="4">
    <location>
        <begin position="351"/>
        <end position="421"/>
    </location>
</feature>
<dbReference type="Proteomes" id="UP000198693">
    <property type="component" value="Unassembled WGS sequence"/>
</dbReference>
<organism evidence="5 6">
    <name type="scientific">Halomonas korlensis</name>
    <dbReference type="NCBI Taxonomy" id="463301"/>
    <lineage>
        <taxon>Bacteria</taxon>
        <taxon>Pseudomonadati</taxon>
        <taxon>Pseudomonadota</taxon>
        <taxon>Gammaproteobacteria</taxon>
        <taxon>Oceanospirillales</taxon>
        <taxon>Halomonadaceae</taxon>
        <taxon>Halomonas</taxon>
    </lineage>
</organism>
<gene>
    <name evidence="5" type="ORF">SAMN04487955_1253</name>
</gene>
<dbReference type="GO" id="GO:0016787">
    <property type="term" value="F:hydrolase activity"/>
    <property type="evidence" value="ECO:0007669"/>
    <property type="project" value="UniProtKB-KW"/>
</dbReference>
<dbReference type="InterPro" id="IPR029058">
    <property type="entry name" value="AB_hydrolase_fold"/>
</dbReference>
<dbReference type="PANTHER" id="PTHR43037:SF1">
    <property type="entry name" value="BLL1128 PROTEIN"/>
    <property type="match status" value="1"/>
</dbReference>
<dbReference type="Pfam" id="PF16403">
    <property type="entry name" value="Bact_surface_Ig-like"/>
    <property type="match status" value="1"/>
</dbReference>
<dbReference type="GO" id="GO:0005576">
    <property type="term" value="C:extracellular region"/>
    <property type="evidence" value="ECO:0007669"/>
    <property type="project" value="InterPro"/>
</dbReference>
<dbReference type="PANTHER" id="PTHR43037">
    <property type="entry name" value="UNNAMED PRODUCT-RELATED"/>
    <property type="match status" value="1"/>
</dbReference>
<dbReference type="InterPro" id="IPR013783">
    <property type="entry name" value="Ig-like_fold"/>
</dbReference>
<keyword evidence="2" id="KW-0378">Hydrolase</keyword>
<feature type="chain" id="PRO_5011556391" evidence="3">
    <location>
        <begin position="26"/>
        <end position="494"/>
    </location>
</feature>
<dbReference type="InterPro" id="IPR032179">
    <property type="entry name" value="Cry22Aa_Ig-like"/>
</dbReference>
<proteinExistence type="predicted"/>
<dbReference type="Gene3D" id="3.40.50.1820">
    <property type="entry name" value="alpha/beta hydrolase"/>
    <property type="match status" value="1"/>
</dbReference>
<dbReference type="InterPro" id="IPR050955">
    <property type="entry name" value="Plant_Biomass_Hydrol_Est"/>
</dbReference>
<dbReference type="Pfam" id="PF10503">
    <property type="entry name" value="Esterase_PHB"/>
    <property type="match status" value="1"/>
</dbReference>
<keyword evidence="1 3" id="KW-0732">Signal</keyword>
<feature type="signal peptide" evidence="3">
    <location>
        <begin position="1"/>
        <end position="25"/>
    </location>
</feature>
<evidence type="ECO:0000259" key="4">
    <source>
        <dbReference type="Pfam" id="PF16403"/>
    </source>
</evidence>
<evidence type="ECO:0000313" key="6">
    <source>
        <dbReference type="Proteomes" id="UP000198693"/>
    </source>
</evidence>
<name>A0A1I7KLF3_9GAMM</name>
<accession>A0A1I7KLF3</accession>